<gene>
    <name evidence="2" type="ORF">DBV05_g11656</name>
</gene>
<sequence length="309" mass="34963">MDRTTATQSIPDTVLNEVTTLQSFLKEYANLPEKTSSTIYANLEGIKLGRKGSISIISLFVPSLGRVYHIDLISLGDGVLSTEPTSGTSLKTILESPTIKKMFFDVRNDSDALFAHHQISLRGVIDIQLMELATRTYYRRHLASLAKCVEGDSAVASATKEHWRSVAQIFDLRRRSEELSGRHIINIRPIDSLVLEFCKLRVVLLPHLWRVYSNKLRAGSELFWRSKITFETEERVKLARSATYDGDSKNKVLGPWDWYGNELDEAIWAWNDDLLDDIRIGDAETRPKYESVLFNKSEADALSFCNGGC</sequence>
<accession>A0A5N5CWL1</accession>
<dbReference type="InterPro" id="IPR036397">
    <property type="entry name" value="RNaseH_sf"/>
</dbReference>
<dbReference type="PANTHER" id="PTHR43040:SF1">
    <property type="entry name" value="RIBONUCLEASE D"/>
    <property type="match status" value="1"/>
</dbReference>
<dbReference type="InterPro" id="IPR012337">
    <property type="entry name" value="RNaseH-like_sf"/>
</dbReference>
<dbReference type="PANTHER" id="PTHR43040">
    <property type="entry name" value="RIBONUCLEASE D"/>
    <property type="match status" value="1"/>
</dbReference>
<dbReference type="EMBL" id="VCHE01000177">
    <property type="protein sequence ID" value="KAB2569674.1"/>
    <property type="molecule type" value="Genomic_DNA"/>
</dbReference>
<dbReference type="InterPro" id="IPR002562">
    <property type="entry name" value="3'-5'_exonuclease_dom"/>
</dbReference>
<dbReference type="GO" id="GO:0006139">
    <property type="term" value="P:nucleobase-containing compound metabolic process"/>
    <property type="evidence" value="ECO:0007669"/>
    <property type="project" value="InterPro"/>
</dbReference>
<dbReference type="GO" id="GO:0008408">
    <property type="term" value="F:3'-5' exonuclease activity"/>
    <property type="evidence" value="ECO:0007669"/>
    <property type="project" value="InterPro"/>
</dbReference>
<dbReference type="SUPFAM" id="SSF53098">
    <property type="entry name" value="Ribonuclease H-like"/>
    <property type="match status" value="1"/>
</dbReference>
<evidence type="ECO:0000313" key="3">
    <source>
        <dbReference type="Proteomes" id="UP000325902"/>
    </source>
</evidence>
<dbReference type="Proteomes" id="UP000325902">
    <property type="component" value="Unassembled WGS sequence"/>
</dbReference>
<comment type="caution">
    <text evidence="2">The sequence shown here is derived from an EMBL/GenBank/DDBJ whole genome shotgun (WGS) entry which is preliminary data.</text>
</comment>
<keyword evidence="3" id="KW-1185">Reference proteome</keyword>
<protein>
    <recommendedName>
        <fullName evidence="1">3'-5' exonuclease domain-containing protein</fullName>
    </recommendedName>
</protein>
<evidence type="ECO:0000259" key="1">
    <source>
        <dbReference type="Pfam" id="PF01612"/>
    </source>
</evidence>
<dbReference type="Pfam" id="PF01612">
    <property type="entry name" value="DNA_pol_A_exo1"/>
    <property type="match status" value="1"/>
</dbReference>
<dbReference type="Gene3D" id="3.30.420.10">
    <property type="entry name" value="Ribonuclease H-like superfamily/Ribonuclease H"/>
    <property type="match status" value="1"/>
</dbReference>
<evidence type="ECO:0000313" key="2">
    <source>
        <dbReference type="EMBL" id="KAB2569674.1"/>
    </source>
</evidence>
<dbReference type="OrthoDB" id="26838at2759"/>
<organism evidence="2 3">
    <name type="scientific">Lasiodiplodia theobromae</name>
    <dbReference type="NCBI Taxonomy" id="45133"/>
    <lineage>
        <taxon>Eukaryota</taxon>
        <taxon>Fungi</taxon>
        <taxon>Dikarya</taxon>
        <taxon>Ascomycota</taxon>
        <taxon>Pezizomycotina</taxon>
        <taxon>Dothideomycetes</taxon>
        <taxon>Dothideomycetes incertae sedis</taxon>
        <taxon>Botryosphaeriales</taxon>
        <taxon>Botryosphaeriaceae</taxon>
        <taxon>Lasiodiplodia</taxon>
    </lineage>
</organism>
<feature type="domain" description="3'-5' exonuclease" evidence="1">
    <location>
        <begin position="20"/>
        <end position="151"/>
    </location>
</feature>
<name>A0A5N5CWL1_9PEZI</name>
<dbReference type="AlphaFoldDB" id="A0A5N5CWL1"/>
<reference evidence="2 3" key="1">
    <citation type="journal article" date="2019" name="Sci. Rep.">
        <title>A multi-omics analysis of the grapevine pathogen Lasiodiplodia theobromae reveals that temperature affects the expression of virulence- and pathogenicity-related genes.</title>
        <authorList>
            <person name="Felix C."/>
            <person name="Meneses R."/>
            <person name="Goncalves M.F.M."/>
            <person name="Tilleman L."/>
            <person name="Duarte A.S."/>
            <person name="Jorrin-Novo J.V."/>
            <person name="Van de Peer Y."/>
            <person name="Deforce D."/>
            <person name="Van Nieuwerburgh F."/>
            <person name="Esteves A.C."/>
            <person name="Alves A."/>
        </authorList>
    </citation>
    <scope>NUCLEOTIDE SEQUENCE [LARGE SCALE GENOMIC DNA]</scope>
    <source>
        <strain evidence="2 3">LA-SOL3</strain>
    </source>
</reference>
<dbReference type="GO" id="GO:0003676">
    <property type="term" value="F:nucleic acid binding"/>
    <property type="evidence" value="ECO:0007669"/>
    <property type="project" value="InterPro"/>
</dbReference>
<proteinExistence type="predicted"/>